<feature type="region of interest" description="Disordered" evidence="1">
    <location>
        <begin position="825"/>
        <end position="909"/>
    </location>
</feature>
<feature type="compositionally biased region" description="Acidic residues" evidence="1">
    <location>
        <begin position="203"/>
        <end position="213"/>
    </location>
</feature>
<keyword evidence="5" id="KW-1185">Reference proteome</keyword>
<evidence type="ECO:0000313" key="3">
    <source>
        <dbReference type="EMBL" id="KFB37905.1"/>
    </source>
</evidence>
<dbReference type="Pfam" id="PF07716">
    <property type="entry name" value="bZIP_2"/>
    <property type="match status" value="1"/>
</dbReference>
<name>A0A084VIW1_ANOSI</name>
<evidence type="ECO:0000256" key="1">
    <source>
        <dbReference type="SAM" id="MobiDB-lite"/>
    </source>
</evidence>
<organism evidence="3">
    <name type="scientific">Anopheles sinensis</name>
    <name type="common">Mosquito</name>
    <dbReference type="NCBI Taxonomy" id="74873"/>
    <lineage>
        <taxon>Eukaryota</taxon>
        <taxon>Metazoa</taxon>
        <taxon>Ecdysozoa</taxon>
        <taxon>Arthropoda</taxon>
        <taxon>Hexapoda</taxon>
        <taxon>Insecta</taxon>
        <taxon>Pterygota</taxon>
        <taxon>Neoptera</taxon>
        <taxon>Endopterygota</taxon>
        <taxon>Diptera</taxon>
        <taxon>Nematocera</taxon>
        <taxon>Culicoidea</taxon>
        <taxon>Culicidae</taxon>
        <taxon>Anophelinae</taxon>
        <taxon>Anopheles</taxon>
    </lineage>
</organism>
<dbReference type="EnsemblMetazoa" id="ASIC005226-RA">
    <property type="protein sequence ID" value="ASIC005226-PA"/>
    <property type="gene ID" value="ASIC005226"/>
</dbReference>
<feature type="region of interest" description="Disordered" evidence="1">
    <location>
        <begin position="258"/>
        <end position="298"/>
    </location>
</feature>
<dbReference type="PROSITE" id="PS50217">
    <property type="entry name" value="BZIP"/>
    <property type="match status" value="1"/>
</dbReference>
<dbReference type="VEuPathDB" id="VectorBase:ASIS008673"/>
<dbReference type="InterPro" id="IPR046347">
    <property type="entry name" value="bZIP_sf"/>
</dbReference>
<feature type="region of interest" description="Disordered" evidence="1">
    <location>
        <begin position="179"/>
        <end position="213"/>
    </location>
</feature>
<feature type="compositionally biased region" description="Low complexity" evidence="1">
    <location>
        <begin position="545"/>
        <end position="559"/>
    </location>
</feature>
<evidence type="ECO:0000313" key="4">
    <source>
        <dbReference type="EnsemblMetazoa" id="ASIC005226-PA"/>
    </source>
</evidence>
<dbReference type="GO" id="GO:0003700">
    <property type="term" value="F:DNA-binding transcription factor activity"/>
    <property type="evidence" value="ECO:0007669"/>
    <property type="project" value="InterPro"/>
</dbReference>
<dbReference type="SUPFAM" id="SSF57959">
    <property type="entry name" value="Leucine zipper domain"/>
    <property type="match status" value="1"/>
</dbReference>
<dbReference type="Proteomes" id="UP000030765">
    <property type="component" value="Unassembled WGS sequence"/>
</dbReference>
<feature type="region of interest" description="Disordered" evidence="1">
    <location>
        <begin position="522"/>
        <end position="563"/>
    </location>
</feature>
<reference evidence="3 5" key="1">
    <citation type="journal article" date="2014" name="BMC Genomics">
        <title>Genome sequence of Anopheles sinensis provides insight into genetics basis of mosquito competence for malaria parasites.</title>
        <authorList>
            <person name="Zhou D."/>
            <person name="Zhang D."/>
            <person name="Ding G."/>
            <person name="Shi L."/>
            <person name="Hou Q."/>
            <person name="Ye Y."/>
            <person name="Xu Y."/>
            <person name="Zhou H."/>
            <person name="Xiong C."/>
            <person name="Li S."/>
            <person name="Yu J."/>
            <person name="Hong S."/>
            <person name="Yu X."/>
            <person name="Zou P."/>
            <person name="Chen C."/>
            <person name="Chang X."/>
            <person name="Wang W."/>
            <person name="Lv Y."/>
            <person name="Sun Y."/>
            <person name="Ma L."/>
            <person name="Shen B."/>
            <person name="Zhu C."/>
        </authorList>
    </citation>
    <scope>NUCLEOTIDE SEQUENCE [LARGE SCALE GENOMIC DNA]</scope>
</reference>
<dbReference type="InterPro" id="IPR004827">
    <property type="entry name" value="bZIP"/>
</dbReference>
<dbReference type="STRING" id="74873.A0A084VIW1"/>
<dbReference type="CDD" id="cd14813">
    <property type="entry name" value="bZIP_BmCbz-like"/>
    <property type="match status" value="1"/>
</dbReference>
<dbReference type="EMBL" id="KE524855">
    <property type="protein sequence ID" value="KFB37905.1"/>
    <property type="molecule type" value="Genomic_DNA"/>
</dbReference>
<dbReference type="GO" id="GO:0005634">
    <property type="term" value="C:nucleus"/>
    <property type="evidence" value="ECO:0007669"/>
    <property type="project" value="UniProtKB-ARBA"/>
</dbReference>
<feature type="compositionally biased region" description="Low complexity" evidence="1">
    <location>
        <begin position="789"/>
        <end position="799"/>
    </location>
</feature>
<protein>
    <submittedName>
        <fullName evidence="3">AGAP000528-PA-like protein</fullName>
    </submittedName>
</protein>
<evidence type="ECO:0000259" key="2">
    <source>
        <dbReference type="PROSITE" id="PS50217"/>
    </source>
</evidence>
<dbReference type="OrthoDB" id="6624782at2759"/>
<accession>A0A084VIW1</accession>
<evidence type="ECO:0000313" key="5">
    <source>
        <dbReference type="Proteomes" id="UP000030765"/>
    </source>
</evidence>
<feature type="region of interest" description="Disordered" evidence="1">
    <location>
        <begin position="590"/>
        <end position="615"/>
    </location>
</feature>
<feature type="region of interest" description="Disordered" evidence="1">
    <location>
        <begin position="758"/>
        <end position="804"/>
    </location>
</feature>
<sequence>MCLRRPSPTAAQLEDHREESINFYGGLVQRSHREANFSPQERSSLAGTPCDLPLHDATSCSAPRRLEAATSAREAGVAVSSPFLSLAAVEDDTSWMNTTTTMVGSSCSPSTPIDWWKVDSSMFMDEGGTHITQLKAALATAQGSCNSSSDSTGERFPLNARKTASADVCRLELDKSPRRRSFGADGGCHPFLSAPSTAHDDHDHDEDDDDEGLHDELSALTTPLFLPEVDWTNETCIGGGLDFSSSIVVTSADEQRLLQQQQQHQQHHQQHQQQEEQHQHLWISSPASSSSNITDSELERRLEDYDYKATREEGQQKHLLSFSQLGGNNSSGGSVGGATAATLERTIDCNNLLLTGGAKAKEEEGELPLTATIFSTGSPVSLHEEIEQLSSGFDCDATNHLVSTGPSSAAQLSFIADDEQDHFQQHGPGGGDALSLNIFKWLQEDISSSILADKQEPSSAAAAANTNLLEAADLTSGVSYLLATDSTEIPFSPSPASHLLRQPVVLEEPFVNSLDQLQTLHRTTPASGAGGGHKTAIKSNRGKNSHTTAATTTTTNTSTVNPQYDHNYFTMKRRNQDSGDHAHNLKPKMLKLSNDQQERQPTTSRYTAAKDSWRTHQPDVAATQATANTTTTNANITKTLERKPSVAHRKAPTLKVHLGGGGAQPPSLLSMQDPFLPLNKTLHPVTTTTTTTTTGSGTANNIFGQHHRLPPLATLNTPDLTNDILDLEDEKFDLLSFIDTNDDSLDLNKYNSVVDEKPTLDDVLPSASRKEEEEETEQKVDTANGSANSSSSTTTTSSSKDVKDSTETKIYQLLTLDSLRQLTASTEASEGRGREAQASTSSPSAHRAQHNHLSQYGGSNTNSNCSIGSRSSASSVCGDSDVSSNTTTTQMPKRRGRPPKAVGTVRDRSQYEHLSEADWRYREQRDKNNEASRKSRINRKDRELKLESEADRLNLQHQKLSYEERRLQRDCQKWRKAVMKLALL</sequence>
<gene>
    <name evidence="3" type="ORF">ZHAS_00005226</name>
</gene>
<feature type="compositionally biased region" description="Polar residues" evidence="1">
    <location>
        <begin position="593"/>
        <end position="606"/>
    </location>
</feature>
<dbReference type="AlphaFoldDB" id="A0A084VIW1"/>
<feature type="domain" description="BZIP" evidence="2">
    <location>
        <begin position="918"/>
        <end position="981"/>
    </location>
</feature>
<proteinExistence type="predicted"/>
<dbReference type="Gene3D" id="1.20.5.170">
    <property type="match status" value="1"/>
</dbReference>
<reference evidence="4" key="2">
    <citation type="submission" date="2020-05" db="UniProtKB">
        <authorList>
            <consortium name="EnsemblMetazoa"/>
        </authorList>
    </citation>
    <scope>IDENTIFICATION</scope>
</reference>
<dbReference type="EMBL" id="ATLV01013411">
    <property type="status" value="NOT_ANNOTATED_CDS"/>
    <property type="molecule type" value="Genomic_DNA"/>
</dbReference>
<dbReference type="VEuPathDB" id="VectorBase:ASIC005226"/>
<dbReference type="OMA" id="ETSIDCA"/>
<feature type="compositionally biased region" description="Polar residues" evidence="1">
    <location>
        <begin position="851"/>
        <end position="891"/>
    </location>
</feature>